<evidence type="ECO:0000313" key="1">
    <source>
        <dbReference type="EMBL" id="KPP67280.1"/>
    </source>
</evidence>
<dbReference type="Proteomes" id="UP000034805">
    <property type="component" value="Unassembled WGS sequence"/>
</dbReference>
<accession>A0A0P7WTT1</accession>
<organism evidence="1 2">
    <name type="scientific">Scleropages formosus</name>
    <name type="common">Asian bonytongue</name>
    <name type="synonym">Osteoglossum formosum</name>
    <dbReference type="NCBI Taxonomy" id="113540"/>
    <lineage>
        <taxon>Eukaryota</taxon>
        <taxon>Metazoa</taxon>
        <taxon>Chordata</taxon>
        <taxon>Craniata</taxon>
        <taxon>Vertebrata</taxon>
        <taxon>Euteleostomi</taxon>
        <taxon>Actinopterygii</taxon>
        <taxon>Neopterygii</taxon>
        <taxon>Teleostei</taxon>
        <taxon>Osteoglossocephala</taxon>
        <taxon>Osteoglossomorpha</taxon>
        <taxon>Osteoglossiformes</taxon>
        <taxon>Osteoglossidae</taxon>
        <taxon>Scleropages</taxon>
    </lineage>
</organism>
<protein>
    <submittedName>
        <fullName evidence="1">Uncharacterized protein</fullName>
    </submittedName>
</protein>
<sequence length="93" mass="10223">LCHQTPLADNAAAQVVFDLPKGFHVSPLLLPVAACIKINTLLMAYETVNGSTQQYLQNLITRYTPTRLLRSSMHKRSTMKSTNVFSSGFGVVV</sequence>
<name>A0A0P7WTT1_SCLFO</name>
<reference evidence="1 2" key="1">
    <citation type="submission" date="2015-08" db="EMBL/GenBank/DDBJ databases">
        <title>The genome of the Asian arowana (Scleropages formosus).</title>
        <authorList>
            <person name="Tan M.H."/>
            <person name="Gan H.M."/>
            <person name="Croft L.J."/>
            <person name="Austin C.M."/>
        </authorList>
    </citation>
    <scope>NUCLEOTIDE SEQUENCE [LARGE SCALE GENOMIC DNA]</scope>
    <source>
        <strain evidence="1">Aro1</strain>
    </source>
</reference>
<comment type="caution">
    <text evidence="1">The sequence shown here is derived from an EMBL/GenBank/DDBJ whole genome shotgun (WGS) entry which is preliminary data.</text>
</comment>
<feature type="non-terminal residue" evidence="1">
    <location>
        <position position="1"/>
    </location>
</feature>
<gene>
    <name evidence="1" type="ORF">Z043_114151</name>
</gene>
<dbReference type="EMBL" id="JARO02005138">
    <property type="protein sequence ID" value="KPP67280.1"/>
    <property type="molecule type" value="Genomic_DNA"/>
</dbReference>
<dbReference type="AlphaFoldDB" id="A0A0P7WTT1"/>
<proteinExistence type="predicted"/>
<evidence type="ECO:0000313" key="2">
    <source>
        <dbReference type="Proteomes" id="UP000034805"/>
    </source>
</evidence>